<dbReference type="InterPro" id="IPR015946">
    <property type="entry name" value="KH_dom-like_a/b"/>
</dbReference>
<accession>A0ABT7DIW0</accession>
<dbReference type="PANTHER" id="PTHR35368">
    <property type="entry name" value="HYDROPEROXIDE REDUCTASE"/>
    <property type="match status" value="1"/>
</dbReference>
<dbReference type="EMBL" id="JASJEU010000003">
    <property type="protein sequence ID" value="MDJ1649461.1"/>
    <property type="molecule type" value="Genomic_DNA"/>
</dbReference>
<keyword evidence="1" id="KW-0560">Oxidoreductase</keyword>
<comment type="caution">
    <text evidence="1">The sequence shown here is derived from an EMBL/GenBank/DDBJ whole genome shotgun (WGS) entry which is preliminary data.</text>
</comment>
<keyword evidence="2" id="KW-1185">Reference proteome</keyword>
<dbReference type="EC" id="1.11.1.-" evidence="1"/>
<reference evidence="1 2" key="1">
    <citation type="submission" date="2023-05" db="EMBL/GenBank/DDBJ databases">
        <title>Gordonibacter KGMB12511T sp. nov., isolated from faeces of healthy Korean.</title>
        <authorList>
            <person name="Kim H.S."/>
            <person name="Kim J.-S."/>
            <person name="Suh M.K."/>
            <person name="Eom M.K."/>
            <person name="Do H.E."/>
            <person name="Lee J.-S."/>
        </authorList>
    </citation>
    <scope>NUCLEOTIDE SEQUENCE [LARGE SCALE GENOMIC DNA]</scope>
    <source>
        <strain evidence="1 2">KGMB12511</strain>
    </source>
</reference>
<dbReference type="Gene3D" id="3.30.300.20">
    <property type="match status" value="1"/>
</dbReference>
<evidence type="ECO:0000313" key="2">
    <source>
        <dbReference type="Proteomes" id="UP001232750"/>
    </source>
</evidence>
<dbReference type="SUPFAM" id="SSF82784">
    <property type="entry name" value="OsmC-like"/>
    <property type="match status" value="1"/>
</dbReference>
<organism evidence="1 2">
    <name type="scientific">Gordonibacter faecis</name>
    <dbReference type="NCBI Taxonomy" id="3047475"/>
    <lineage>
        <taxon>Bacteria</taxon>
        <taxon>Bacillati</taxon>
        <taxon>Actinomycetota</taxon>
        <taxon>Coriobacteriia</taxon>
        <taxon>Eggerthellales</taxon>
        <taxon>Eggerthellaceae</taxon>
        <taxon>Gordonibacter</taxon>
    </lineage>
</organism>
<keyword evidence="1" id="KW-0575">Peroxidase</keyword>
<dbReference type="PANTHER" id="PTHR35368:SF1">
    <property type="entry name" value="HYDROPEROXIDE REDUCTASE"/>
    <property type="match status" value="1"/>
</dbReference>
<dbReference type="Proteomes" id="UP001232750">
    <property type="component" value="Unassembled WGS sequence"/>
</dbReference>
<name>A0ABT7DIW0_9ACTN</name>
<dbReference type="InterPro" id="IPR036102">
    <property type="entry name" value="OsmC/Ohrsf"/>
</dbReference>
<dbReference type="GO" id="GO:0004601">
    <property type="term" value="F:peroxidase activity"/>
    <property type="evidence" value="ECO:0007669"/>
    <property type="project" value="UniProtKB-KW"/>
</dbReference>
<gene>
    <name evidence="1" type="ORF">QNJ86_01465</name>
</gene>
<dbReference type="RefSeq" id="WP_283830792.1">
    <property type="nucleotide sequence ID" value="NZ_JASJEU010000003.1"/>
</dbReference>
<dbReference type="InterPro" id="IPR052924">
    <property type="entry name" value="OsmC/Ohr_hydroprdx_reductase"/>
</dbReference>
<evidence type="ECO:0000313" key="1">
    <source>
        <dbReference type="EMBL" id="MDJ1649461.1"/>
    </source>
</evidence>
<dbReference type="InterPro" id="IPR003718">
    <property type="entry name" value="OsmC/Ohr_fam"/>
</dbReference>
<protein>
    <submittedName>
        <fullName evidence="1">OsmC family protein</fullName>
        <ecNumber evidence="1">1.11.1.-</ecNumber>
    </submittedName>
</protein>
<proteinExistence type="predicted"/>
<sequence length="145" mass="15240">MLETSKVSVVSTGTALQAKAESRGFTITFDEPVESGGGNTGMNPVEGLLCALGGCQTIATMIFAQMKGVELSGVSVDVEGDLDPDGFMGKAPDVRNGLQEVRVTLRLSGSDKEQLRELAALAEERCPVGDCLKNPVPLRTEIVVD</sequence>
<dbReference type="Pfam" id="PF02566">
    <property type="entry name" value="OsmC"/>
    <property type="match status" value="1"/>
</dbReference>